<proteinExistence type="predicted"/>
<dbReference type="GO" id="GO:0004197">
    <property type="term" value="F:cysteine-type endopeptidase activity"/>
    <property type="evidence" value="ECO:0007669"/>
    <property type="project" value="InterPro"/>
</dbReference>
<dbReference type="PANTHER" id="PTHR22683">
    <property type="entry name" value="SPORULATION PROTEIN RELATED"/>
    <property type="match status" value="1"/>
</dbReference>
<dbReference type="OrthoDB" id="4495511at2"/>
<protein>
    <submittedName>
        <fullName evidence="6">Uncharacterized protein</fullName>
    </submittedName>
</protein>
<feature type="compositionally biased region" description="Pro residues" evidence="3">
    <location>
        <begin position="43"/>
        <end position="69"/>
    </location>
</feature>
<dbReference type="InterPro" id="IPR050206">
    <property type="entry name" value="FtsK/SpoIIIE/SftA"/>
</dbReference>
<evidence type="ECO:0000259" key="4">
    <source>
        <dbReference type="Pfam" id="PF00656"/>
    </source>
</evidence>
<dbReference type="Gene3D" id="3.40.50.1460">
    <property type="match status" value="1"/>
</dbReference>
<dbReference type="Gene3D" id="3.40.50.300">
    <property type="entry name" value="P-loop containing nucleotide triphosphate hydrolases"/>
    <property type="match status" value="3"/>
</dbReference>
<feature type="domain" description="Peptidase C14 caspase" evidence="4">
    <location>
        <begin position="1065"/>
        <end position="1267"/>
    </location>
</feature>
<keyword evidence="1" id="KW-0547">Nucleotide-binding</keyword>
<dbReference type="EMBL" id="SMJW01000024">
    <property type="protein sequence ID" value="TDC18013.1"/>
    <property type="molecule type" value="Genomic_DNA"/>
</dbReference>
<reference evidence="6 7" key="1">
    <citation type="submission" date="2019-03" db="EMBL/GenBank/DDBJ databases">
        <title>Draft genome sequences of novel Actinobacteria.</title>
        <authorList>
            <person name="Sahin N."/>
            <person name="Ay H."/>
            <person name="Saygin H."/>
        </authorList>
    </citation>
    <scope>NUCLEOTIDE SEQUENCE [LARGE SCALE GENOMIC DNA]</scope>
    <source>
        <strain evidence="6 7">DSM 45347</strain>
    </source>
</reference>
<dbReference type="SUPFAM" id="SSF52129">
    <property type="entry name" value="Caspase-like"/>
    <property type="match status" value="1"/>
</dbReference>
<dbReference type="Pfam" id="PF01580">
    <property type="entry name" value="FtsK_SpoIIIE"/>
    <property type="match status" value="1"/>
</dbReference>
<feature type="domain" description="FtsK" evidence="5">
    <location>
        <begin position="559"/>
        <end position="663"/>
    </location>
</feature>
<dbReference type="NCBIfam" id="NF047832">
    <property type="entry name" value="caspase_w_EACC1"/>
    <property type="match status" value="1"/>
</dbReference>
<dbReference type="GO" id="GO:0003677">
    <property type="term" value="F:DNA binding"/>
    <property type="evidence" value="ECO:0007669"/>
    <property type="project" value="InterPro"/>
</dbReference>
<dbReference type="SUPFAM" id="SSF52540">
    <property type="entry name" value="P-loop containing nucleoside triphosphate hydrolases"/>
    <property type="match status" value="1"/>
</dbReference>
<gene>
    <name evidence="6" type="ORF">E1284_07380</name>
</gene>
<dbReference type="InterPro" id="IPR029030">
    <property type="entry name" value="Caspase-like_dom_sf"/>
</dbReference>
<dbReference type="InterPro" id="IPR027417">
    <property type="entry name" value="P-loop_NTPase"/>
</dbReference>
<dbReference type="PANTHER" id="PTHR22683:SF1">
    <property type="entry name" value="TYPE VII SECRETION SYSTEM PROTEIN ESSC"/>
    <property type="match status" value="1"/>
</dbReference>
<keyword evidence="2" id="KW-0067">ATP-binding</keyword>
<dbReference type="Pfam" id="PF00656">
    <property type="entry name" value="Peptidase_C14"/>
    <property type="match status" value="1"/>
</dbReference>
<evidence type="ECO:0000313" key="7">
    <source>
        <dbReference type="Proteomes" id="UP000295431"/>
    </source>
</evidence>
<dbReference type="InterPro" id="IPR047738">
    <property type="entry name" value="SAV_2336-like_N"/>
</dbReference>
<dbReference type="Proteomes" id="UP000295431">
    <property type="component" value="Unassembled WGS sequence"/>
</dbReference>
<sequence>MTIDRLREALSAVGPAPDARELSEMLWLACHITPADERSSPAPQAPPPPSSDAPERPPPPTPVPSAPPAPERRSGLHPRAAPGAEPVGEAAEVLVPTAPMLADALGVQRALRPLKRRVPSRHRRELDEEATAARIADTRLWTPVLVPSPERWLTLGLVVDTGPSMRLWRPLARELTETLIRQGAFQDVHVSYLDETGRITSTPGAPPQDPRTLVDASGRHAVLVLSDCSGPHWWNGHAPRAVRHWAQSGPTAVLQPLPEHLWRRTAAPAAPGLAVLPRPGAPNTGLRFTPFDGAAPPGVPVPVLEVAPRWFAAWARLISGSGPQPAAVATLAARPSGPAPVHRERELPIAERVRRFLATASPDAAELAAHVAVSVPSLPVMRLIQHRILGGSGPGQLAEVLLSGLLRPAGDVHYEFVPGAREALLDTLPRPEALHTRHVLEAVSAEIERRAGTAAETFRALLPRDGGPVRLTADTDHFALVTPRTRTLLTPAPSRDPAGAPDLLELLGRPVDELIGDGWDRPPCPTVIGADGAGAVALDILNSHPDLPHGLIRASRATRRQLIRVIVASLALSHSPNVVNFAFIAFSVRGRSLGDLRELPHFVADIHDMPKDTPLISDFTRVLEFEQGRRKAILHSAGVATWNEYQAAIADGRALDPLPALIVIVDRARASLDAQPDSSDPLAQLYETGAAQGIKFIVCIPDDLPPPRYLTSLAGWNIGPSGQSGELAFLHVLARRTHPAFQPAHVSPYLSNSIVELMRRGGPRAGRLAWPPGSEPGSPVPASDVLGLNGGGPHDMFHETWAVPASEPRNPAIGYDADSNVLTLYPLDSASGIPHGLIVGDPEARRRIVRGITLALAAGHSPATLNFAFAGLGEHPLGEPLPLPHVRFSEEELLGRPGRLQRFVDFLLRELNARAAAPASETPPRLLVVADVSLTFPSSRPEIGETLLSMAQRGRALGVQILLTSTGMENTTIWDRFLPLLGWRIAASPLPPAELQRVVGRAGLPFSDERTAYLLAGGGSPHRFTVAEQPPAAAVESFVQRTHEEWRRIATRRDAATGPADPARSRAVLIGVSDYGSLPELPAVRDNLVGLKNLLCDPSVWGLPARNCVVLEQPQHPNVVMDVVEQAAHEAEDALLIYYSGHGLPGEDGELFLALPGSVPGDETTMLSYRRLQQVVGDADRPRHKVMIFDCCSSGPDARKTRLLSPSPGSGTFVMSSTSGSAAEHVAPDGVFSPFTGELIHLLREGIAGEAADLDIKTVHKTIADRLFTTDPPSVSLSSRREGTAIRLFRNRAHPAATPEPSRAGVGTAVWERLADEANSSRGDGLGNHHLAFFGRYRPEMEAVARLYGTLLADLGKLPHGDVFSMSWRTLVGQTRAGGSAEAGILLIPDADEMTTSSGGPMGIAALEEISRRMAGRQNHPVIIMCGEASRLRVLLALLPPAIADRIHVLAPPEWGAALPELPRRLPRSRLTTAWPERLAIGVEDGTGAPVVLDFGELPHLMVIGDRNSGRTGLLRLIFDALKARGEELYVVDPSGELNDTDVHHPGPPTVASATYAATSAQIRTLIDRLVGQLETAPGDDVYLIIDDHHLFDPMAFLRLEQHIGGGRLHLVVARTDPTPGDMADPLLDRWGPHAWATLRMGGPAPGERVPGRGVLIRNHDSRLIQVAAAH</sequence>
<dbReference type="InterPro" id="IPR011600">
    <property type="entry name" value="Pept_C14_caspase"/>
</dbReference>
<name>A0A4R4PAM1_9ACTN</name>
<evidence type="ECO:0000256" key="3">
    <source>
        <dbReference type="SAM" id="MobiDB-lite"/>
    </source>
</evidence>
<dbReference type="RefSeq" id="WP_131938242.1">
    <property type="nucleotide sequence ID" value="NZ_BAAAMX010000001.1"/>
</dbReference>
<accession>A0A4R4PAM1</accession>
<evidence type="ECO:0000313" key="6">
    <source>
        <dbReference type="EMBL" id="TDC18013.1"/>
    </source>
</evidence>
<dbReference type="GO" id="GO:0006508">
    <property type="term" value="P:proteolysis"/>
    <property type="evidence" value="ECO:0007669"/>
    <property type="project" value="InterPro"/>
</dbReference>
<comment type="caution">
    <text evidence="6">The sequence shown here is derived from an EMBL/GenBank/DDBJ whole genome shotgun (WGS) entry which is preliminary data.</text>
</comment>
<evidence type="ECO:0000256" key="1">
    <source>
        <dbReference type="ARBA" id="ARBA00022741"/>
    </source>
</evidence>
<evidence type="ECO:0000259" key="5">
    <source>
        <dbReference type="Pfam" id="PF01580"/>
    </source>
</evidence>
<keyword evidence="7" id="KW-1185">Reference proteome</keyword>
<organism evidence="6 7">
    <name type="scientific">Actinomadura bangladeshensis</name>
    <dbReference type="NCBI Taxonomy" id="453573"/>
    <lineage>
        <taxon>Bacteria</taxon>
        <taxon>Bacillati</taxon>
        <taxon>Actinomycetota</taxon>
        <taxon>Actinomycetes</taxon>
        <taxon>Streptosporangiales</taxon>
        <taxon>Thermomonosporaceae</taxon>
        <taxon>Actinomadura</taxon>
    </lineage>
</organism>
<dbReference type="GO" id="GO:0005524">
    <property type="term" value="F:ATP binding"/>
    <property type="evidence" value="ECO:0007669"/>
    <property type="project" value="UniProtKB-KW"/>
</dbReference>
<feature type="region of interest" description="Disordered" evidence="3">
    <location>
        <begin position="33"/>
        <end position="85"/>
    </location>
</feature>
<evidence type="ECO:0000256" key="2">
    <source>
        <dbReference type="ARBA" id="ARBA00022840"/>
    </source>
</evidence>
<dbReference type="InterPro" id="IPR002543">
    <property type="entry name" value="FtsK_dom"/>
</dbReference>
<dbReference type="NCBIfam" id="NF041121">
    <property type="entry name" value="SAV_2336_NTERM"/>
    <property type="match status" value="1"/>
</dbReference>